<evidence type="ECO:0000256" key="3">
    <source>
        <dbReference type="ARBA" id="ARBA00022989"/>
    </source>
</evidence>
<protein>
    <recommendedName>
        <fullName evidence="9">WSC domain-containing protein</fullName>
    </recommendedName>
</protein>
<evidence type="ECO:0000256" key="4">
    <source>
        <dbReference type="ARBA" id="ARBA00023136"/>
    </source>
</evidence>
<sequence length="405" mass="42179">MADLWQALRDSMEGMASEYQEKARAHVKQIDVYSKAEECRAYCATKGSGLEYILKEESCLCRESRHEMLRRDAKGLRPRQTTAVAPSSEQIDAIMSCGPDASCRASVSNSIQSSAAEAATATSVSDNTTPNSADATATATDDSASGDLASTQASLSVDGASATIASDGGATATSATTTGSQSTSGYPSADGLGGATPTSLKESNNSGGLSQSGKIGLGVGLGVGLAVLIAAIVLFCLTRRRKRRSAAMGGKYAHAQSDLSMVEAPYPAAAGVAEVRETPKEYQEPPHYEPPRYSQYERDNEPVEDHREAVEEVDDRASEEYQPPHNVFQTPLGQSPVTPLEPEAHNRSFTNAPLALAIPSAAGGASAPHSRDLSPAGGGSPVSPVSPVSAVSPINSRPSSPTRHR</sequence>
<evidence type="ECO:0000256" key="1">
    <source>
        <dbReference type="ARBA" id="ARBA00004167"/>
    </source>
</evidence>
<gene>
    <name evidence="7" type="ORF">HII31_10800</name>
</gene>
<feature type="compositionally biased region" description="Low complexity" evidence="5">
    <location>
        <begin position="352"/>
        <end position="367"/>
    </location>
</feature>
<dbReference type="GO" id="GO:0016020">
    <property type="term" value="C:membrane"/>
    <property type="evidence" value="ECO:0007669"/>
    <property type="project" value="UniProtKB-SubCell"/>
</dbReference>
<feature type="compositionally biased region" description="Low complexity" evidence="5">
    <location>
        <begin position="132"/>
        <end position="146"/>
    </location>
</feature>
<evidence type="ECO:0000256" key="6">
    <source>
        <dbReference type="SAM" id="Phobius"/>
    </source>
</evidence>
<comment type="caution">
    <text evidence="7">The sequence shown here is derived from an EMBL/GenBank/DDBJ whole genome shotgun (WGS) entry which is preliminary data.</text>
</comment>
<dbReference type="EMBL" id="JABCIY010000219">
    <property type="protein sequence ID" value="KAF7187900.1"/>
    <property type="molecule type" value="Genomic_DNA"/>
</dbReference>
<name>A0A8H6VE26_9PEZI</name>
<feature type="compositionally biased region" description="Basic and acidic residues" evidence="5">
    <location>
        <begin position="277"/>
        <end position="319"/>
    </location>
</feature>
<feature type="compositionally biased region" description="Low complexity" evidence="5">
    <location>
        <begin position="381"/>
        <end position="393"/>
    </location>
</feature>
<dbReference type="GO" id="GO:0071944">
    <property type="term" value="C:cell periphery"/>
    <property type="evidence" value="ECO:0007669"/>
    <property type="project" value="UniProtKB-ARBA"/>
</dbReference>
<feature type="region of interest" description="Disordered" evidence="5">
    <location>
        <begin position="120"/>
        <end position="146"/>
    </location>
</feature>
<comment type="subcellular location">
    <subcellularLocation>
        <location evidence="1">Membrane</location>
        <topology evidence="1">Single-pass membrane protein</topology>
    </subcellularLocation>
</comment>
<feature type="compositionally biased region" description="Polar residues" evidence="5">
    <location>
        <begin position="196"/>
        <end position="211"/>
    </location>
</feature>
<dbReference type="AlphaFoldDB" id="A0A8H6VE26"/>
<evidence type="ECO:0000256" key="2">
    <source>
        <dbReference type="ARBA" id="ARBA00022692"/>
    </source>
</evidence>
<evidence type="ECO:0000313" key="8">
    <source>
        <dbReference type="Proteomes" id="UP000660729"/>
    </source>
</evidence>
<feature type="region of interest" description="Disordered" evidence="5">
    <location>
        <begin position="166"/>
        <end position="211"/>
    </location>
</feature>
<accession>A0A8H6VE26</accession>
<dbReference type="OrthoDB" id="10449775at2759"/>
<keyword evidence="2 6" id="KW-0812">Transmembrane</keyword>
<keyword evidence="8" id="KW-1185">Reference proteome</keyword>
<feature type="compositionally biased region" description="Low complexity" evidence="5">
    <location>
        <begin position="166"/>
        <end position="185"/>
    </location>
</feature>
<feature type="transmembrane region" description="Helical" evidence="6">
    <location>
        <begin position="215"/>
        <end position="238"/>
    </location>
</feature>
<keyword evidence="3 6" id="KW-1133">Transmembrane helix</keyword>
<feature type="compositionally biased region" description="Polar residues" evidence="5">
    <location>
        <begin position="394"/>
        <end position="405"/>
    </location>
</feature>
<organism evidence="7 8">
    <name type="scientific">Pseudocercospora fuligena</name>
    <dbReference type="NCBI Taxonomy" id="685502"/>
    <lineage>
        <taxon>Eukaryota</taxon>
        <taxon>Fungi</taxon>
        <taxon>Dikarya</taxon>
        <taxon>Ascomycota</taxon>
        <taxon>Pezizomycotina</taxon>
        <taxon>Dothideomycetes</taxon>
        <taxon>Dothideomycetidae</taxon>
        <taxon>Mycosphaerellales</taxon>
        <taxon>Mycosphaerellaceae</taxon>
        <taxon>Pseudocercospora</taxon>
    </lineage>
</organism>
<dbReference type="InterPro" id="IPR051694">
    <property type="entry name" value="Immunoregulatory_rcpt-like"/>
</dbReference>
<evidence type="ECO:0000256" key="5">
    <source>
        <dbReference type="SAM" id="MobiDB-lite"/>
    </source>
</evidence>
<keyword evidence="4 6" id="KW-0472">Membrane</keyword>
<feature type="region of interest" description="Disordered" evidence="5">
    <location>
        <begin position="277"/>
        <end position="405"/>
    </location>
</feature>
<dbReference type="PANTHER" id="PTHR15549">
    <property type="entry name" value="PAIRED IMMUNOGLOBULIN-LIKE TYPE 2 RECEPTOR"/>
    <property type="match status" value="1"/>
</dbReference>
<evidence type="ECO:0000313" key="7">
    <source>
        <dbReference type="EMBL" id="KAF7187900.1"/>
    </source>
</evidence>
<evidence type="ECO:0008006" key="9">
    <source>
        <dbReference type="Google" id="ProtNLM"/>
    </source>
</evidence>
<feature type="compositionally biased region" description="Polar residues" evidence="5">
    <location>
        <begin position="327"/>
        <end position="337"/>
    </location>
</feature>
<proteinExistence type="predicted"/>
<dbReference type="Proteomes" id="UP000660729">
    <property type="component" value="Unassembled WGS sequence"/>
</dbReference>
<reference evidence="7" key="1">
    <citation type="submission" date="2020-04" db="EMBL/GenBank/DDBJ databases">
        <title>Draft genome resource of the tomato pathogen Pseudocercospora fuligena.</title>
        <authorList>
            <person name="Zaccaron A."/>
        </authorList>
    </citation>
    <scope>NUCLEOTIDE SEQUENCE</scope>
    <source>
        <strain evidence="7">PF001</strain>
    </source>
</reference>